<keyword evidence="1 4" id="KW-0808">Transferase</keyword>
<dbReference type="RefSeq" id="WP_152216406.1">
    <property type="nucleotide sequence ID" value="NZ_WESC01000009.1"/>
</dbReference>
<protein>
    <submittedName>
        <fullName evidence="4">GNAT family N-acetyltransferase</fullName>
    </submittedName>
</protein>
<dbReference type="InterPro" id="IPR016181">
    <property type="entry name" value="Acyl_CoA_acyltransferase"/>
</dbReference>
<evidence type="ECO:0000256" key="2">
    <source>
        <dbReference type="ARBA" id="ARBA00023315"/>
    </source>
</evidence>
<dbReference type="Pfam" id="PF00583">
    <property type="entry name" value="Acetyltransf_1"/>
    <property type="match status" value="1"/>
</dbReference>
<keyword evidence="2" id="KW-0012">Acyltransferase</keyword>
<comment type="caution">
    <text evidence="4">The sequence shown here is derived from an EMBL/GenBank/DDBJ whole genome shotgun (WGS) entry which is preliminary data.</text>
</comment>
<evidence type="ECO:0000259" key="3">
    <source>
        <dbReference type="PROSITE" id="PS51186"/>
    </source>
</evidence>
<dbReference type="Gene3D" id="3.40.630.30">
    <property type="match status" value="1"/>
</dbReference>
<evidence type="ECO:0000313" key="4">
    <source>
        <dbReference type="EMBL" id="KAB7739597.1"/>
    </source>
</evidence>
<gene>
    <name evidence="4" type="ORF">F2P47_10955</name>
</gene>
<dbReference type="InterPro" id="IPR000182">
    <property type="entry name" value="GNAT_dom"/>
</dbReference>
<dbReference type="Proteomes" id="UP000468901">
    <property type="component" value="Unassembled WGS sequence"/>
</dbReference>
<organism evidence="4 5">
    <name type="scientific">Parvibaculum sedimenti</name>
    <dbReference type="NCBI Taxonomy" id="2608632"/>
    <lineage>
        <taxon>Bacteria</taxon>
        <taxon>Pseudomonadati</taxon>
        <taxon>Pseudomonadota</taxon>
        <taxon>Alphaproteobacteria</taxon>
        <taxon>Hyphomicrobiales</taxon>
        <taxon>Parvibaculaceae</taxon>
        <taxon>Parvibaculum</taxon>
    </lineage>
</organism>
<keyword evidence="5" id="KW-1185">Reference proteome</keyword>
<evidence type="ECO:0000313" key="5">
    <source>
        <dbReference type="Proteomes" id="UP000468901"/>
    </source>
</evidence>
<dbReference type="AlphaFoldDB" id="A0A6N6VJW5"/>
<dbReference type="CDD" id="cd04301">
    <property type="entry name" value="NAT_SF"/>
    <property type="match status" value="1"/>
</dbReference>
<dbReference type="GO" id="GO:0016747">
    <property type="term" value="F:acyltransferase activity, transferring groups other than amino-acyl groups"/>
    <property type="evidence" value="ECO:0007669"/>
    <property type="project" value="InterPro"/>
</dbReference>
<feature type="domain" description="N-acetyltransferase" evidence="3">
    <location>
        <begin position="30"/>
        <end position="170"/>
    </location>
</feature>
<reference evidence="4 5" key="1">
    <citation type="submission" date="2019-09" db="EMBL/GenBank/DDBJ databases">
        <title>Parvibaculum sedimenti sp. nov., isolated from sediment.</title>
        <authorList>
            <person name="Wang Y."/>
        </authorList>
    </citation>
    <scope>NUCLEOTIDE SEQUENCE [LARGE SCALE GENOMIC DNA]</scope>
    <source>
        <strain evidence="4 5">HXT-9</strain>
    </source>
</reference>
<dbReference type="EMBL" id="WESC01000009">
    <property type="protein sequence ID" value="KAB7739597.1"/>
    <property type="molecule type" value="Genomic_DNA"/>
</dbReference>
<dbReference type="PROSITE" id="PS51186">
    <property type="entry name" value="GNAT"/>
    <property type="match status" value="1"/>
</dbReference>
<accession>A0A6N6VJW5</accession>
<evidence type="ECO:0000256" key="1">
    <source>
        <dbReference type="ARBA" id="ARBA00022679"/>
    </source>
</evidence>
<dbReference type="SUPFAM" id="SSF55729">
    <property type="entry name" value="Acyl-CoA N-acyltransferases (Nat)"/>
    <property type="match status" value="1"/>
</dbReference>
<dbReference type="PANTHER" id="PTHR43800">
    <property type="entry name" value="PEPTIDYL-LYSINE N-ACETYLTRANSFERASE YJAB"/>
    <property type="match status" value="1"/>
</dbReference>
<proteinExistence type="predicted"/>
<name>A0A6N6VJW5_9HYPH</name>
<dbReference type="PANTHER" id="PTHR43800:SF1">
    <property type="entry name" value="PEPTIDYL-LYSINE N-ACETYLTRANSFERASE YJAB"/>
    <property type="match status" value="1"/>
</dbReference>
<sequence length="170" mass="19301">MGKTHKAIVTRLEMKAPPRLAPAPRPLGKYALLRAKKPPLHFYRYLYDAVGRPYVWVSRRNIPDDALAEIIHHDAVEIYVLYVNGAPVGYVELDFRDLPQAELSFLGIVPEYIEQGLGRFLLGEAISLAWLKNPERLIVQTCTLDHPAALTLYQRMGFSPYGQSEVEVEE</sequence>